<dbReference type="AlphaFoldDB" id="A0A5K1JWY5"/>
<dbReference type="EC" id="2.3.1.-" evidence="2"/>
<gene>
    <name evidence="2" type="primary">W7N2C1</name>
</gene>
<feature type="compositionally biased region" description="Basic and acidic residues" evidence="1">
    <location>
        <begin position="17"/>
        <end position="28"/>
    </location>
</feature>
<name>A0A5K1JWY5_9APHY</name>
<reference evidence="2" key="1">
    <citation type="submission" date="2019-10" db="EMBL/GenBank/DDBJ databases">
        <authorList>
            <person name="Nor Muhammad N."/>
        </authorList>
    </citation>
    <scope>NUCLEOTIDE SEQUENCE</scope>
</reference>
<feature type="region of interest" description="Disordered" evidence="1">
    <location>
        <begin position="1"/>
        <end position="68"/>
    </location>
</feature>
<sequence>MLNHSQPDPLPAAPVDPPHDADAVERGRITPPATPTNLANNVMDHNHTPARPGINATQLGPKPPQDKNLRPLYTGVEKMEHNLHEVSLDEMFKTYLDCGGEPTAEDLAAFTYYDEDKLKTVAREPALGPMIVSGSHFHMFTITI</sequence>
<protein>
    <submittedName>
        <fullName evidence="2">Non-canonical non-ribosomal peptide synthetase FUB8 )</fullName>
        <ecNumber evidence="2">2.3.1.-</ecNumber>
    </submittedName>
</protein>
<organism evidence="2">
    <name type="scientific">Ganoderma boninense</name>
    <dbReference type="NCBI Taxonomy" id="34458"/>
    <lineage>
        <taxon>Eukaryota</taxon>
        <taxon>Fungi</taxon>
        <taxon>Dikarya</taxon>
        <taxon>Basidiomycota</taxon>
        <taxon>Agaricomycotina</taxon>
        <taxon>Agaricomycetes</taxon>
        <taxon>Polyporales</taxon>
        <taxon>Polyporaceae</taxon>
        <taxon>Ganoderma</taxon>
    </lineage>
</organism>
<dbReference type="GO" id="GO:0016746">
    <property type="term" value="F:acyltransferase activity"/>
    <property type="evidence" value="ECO:0007669"/>
    <property type="project" value="UniProtKB-KW"/>
</dbReference>
<keyword evidence="2" id="KW-0012">Acyltransferase</keyword>
<keyword evidence="2" id="KW-0808">Transferase</keyword>
<proteinExistence type="predicted"/>
<evidence type="ECO:0000256" key="1">
    <source>
        <dbReference type="SAM" id="MobiDB-lite"/>
    </source>
</evidence>
<accession>A0A5K1JWY5</accession>
<dbReference type="EMBL" id="LR725399">
    <property type="protein sequence ID" value="VWO96141.1"/>
    <property type="molecule type" value="Genomic_DNA"/>
</dbReference>
<evidence type="ECO:0000313" key="2">
    <source>
        <dbReference type="EMBL" id="VWO96141.1"/>
    </source>
</evidence>